<keyword evidence="2 6" id="KW-0540">Nuclease</keyword>
<dbReference type="EMBL" id="DRZM01000031">
    <property type="protein sequence ID" value="HHP04298.1"/>
    <property type="molecule type" value="Genomic_DNA"/>
</dbReference>
<organism evidence="9">
    <name type="scientific">Thermofilum pendens</name>
    <dbReference type="NCBI Taxonomy" id="2269"/>
    <lineage>
        <taxon>Archaea</taxon>
        <taxon>Thermoproteota</taxon>
        <taxon>Thermoprotei</taxon>
        <taxon>Thermofilales</taxon>
        <taxon>Thermofilaceae</taxon>
        <taxon>Thermofilum</taxon>
    </lineage>
</organism>
<feature type="binding site" evidence="6">
    <location>
        <position position="159"/>
    </location>
    <ligand>
        <name>Mg(2+)</name>
        <dbReference type="ChEBI" id="CHEBI:18420"/>
    </ligand>
</feature>
<keyword evidence="1 6" id="KW-1277">Toxin-antitoxin system</keyword>
<dbReference type="GO" id="GO:0004540">
    <property type="term" value="F:RNA nuclease activity"/>
    <property type="evidence" value="ECO:0007669"/>
    <property type="project" value="InterPro"/>
</dbReference>
<evidence type="ECO:0000256" key="2">
    <source>
        <dbReference type="ARBA" id="ARBA00022722"/>
    </source>
</evidence>
<comment type="similarity">
    <text evidence="6">Belongs to the PINc/VapC protein family.</text>
</comment>
<dbReference type="PANTHER" id="PTHR42740:SF1">
    <property type="entry name" value="RIBONUCLEASE VAPC3"/>
    <property type="match status" value="1"/>
</dbReference>
<gene>
    <name evidence="6" type="primary">vapC</name>
    <name evidence="10" type="ORF">ENM88_00935</name>
    <name evidence="9" type="ORF">ENV88_01455</name>
</gene>
<comment type="function">
    <text evidence="6">Toxic component of a toxin-antitoxin (TA) system. An RNase.</text>
</comment>
<sequence>MPHAGGPQEEDGLQDARRNHQEARGAVRQGGSAGGAGAREEQAAVQGGGGAARPAQGAVEEGGGVAEKVVVDTSILVEALERGDEKLLLKLAQVEGYVPYVALYEYLWGYIYLGRDHSREKQLVEKLFTVVYPDQDVLVRAAEIDVELAKRGQRVPQADILIAATALVLGAPLLTRDVEHFRRFESFGLKVLTEL</sequence>
<evidence type="ECO:0000256" key="5">
    <source>
        <dbReference type="ARBA" id="ARBA00022842"/>
    </source>
</evidence>
<dbReference type="CDD" id="cd09881">
    <property type="entry name" value="PIN_VapC4-5_FitB-like"/>
    <property type="match status" value="1"/>
</dbReference>
<comment type="cofactor">
    <cofactor evidence="6">
        <name>Mg(2+)</name>
        <dbReference type="ChEBI" id="CHEBI:18420"/>
    </cofactor>
</comment>
<evidence type="ECO:0000256" key="7">
    <source>
        <dbReference type="SAM" id="MobiDB-lite"/>
    </source>
</evidence>
<evidence type="ECO:0000256" key="3">
    <source>
        <dbReference type="ARBA" id="ARBA00022723"/>
    </source>
</evidence>
<evidence type="ECO:0000259" key="8">
    <source>
        <dbReference type="Pfam" id="PF01850"/>
    </source>
</evidence>
<name>A0A7C3WJ81_THEPE</name>
<evidence type="ECO:0000256" key="4">
    <source>
        <dbReference type="ARBA" id="ARBA00022801"/>
    </source>
</evidence>
<dbReference type="AlphaFoldDB" id="A0A7C3WJ81"/>
<dbReference type="HAMAP" id="MF_00265">
    <property type="entry name" value="VapC_Nob1"/>
    <property type="match status" value="1"/>
</dbReference>
<dbReference type="InterPro" id="IPR051749">
    <property type="entry name" value="PINc/VapC_TA_RNase"/>
</dbReference>
<dbReference type="InterPro" id="IPR029060">
    <property type="entry name" value="PIN-like_dom_sf"/>
</dbReference>
<comment type="caution">
    <text evidence="9">The sequence shown here is derived from an EMBL/GenBank/DDBJ whole genome shotgun (WGS) entry which is preliminary data.</text>
</comment>
<keyword evidence="5 6" id="KW-0460">Magnesium</keyword>
<proteinExistence type="inferred from homology"/>
<feature type="binding site" evidence="6">
    <location>
        <position position="72"/>
    </location>
    <ligand>
        <name>Mg(2+)</name>
        <dbReference type="ChEBI" id="CHEBI:18420"/>
    </ligand>
</feature>
<evidence type="ECO:0000313" key="10">
    <source>
        <dbReference type="EMBL" id="HHP04298.1"/>
    </source>
</evidence>
<dbReference type="GO" id="GO:0000287">
    <property type="term" value="F:magnesium ion binding"/>
    <property type="evidence" value="ECO:0007669"/>
    <property type="project" value="UniProtKB-UniRule"/>
</dbReference>
<feature type="region of interest" description="Disordered" evidence="7">
    <location>
        <begin position="1"/>
        <end position="59"/>
    </location>
</feature>
<dbReference type="GO" id="GO:0016787">
    <property type="term" value="F:hydrolase activity"/>
    <property type="evidence" value="ECO:0007669"/>
    <property type="project" value="UniProtKB-KW"/>
</dbReference>
<feature type="compositionally biased region" description="Basic and acidic residues" evidence="7">
    <location>
        <begin position="14"/>
        <end position="25"/>
    </location>
</feature>
<keyword evidence="6" id="KW-0800">Toxin</keyword>
<keyword evidence="4 6" id="KW-0378">Hydrolase</keyword>
<accession>A0A7C3WJ81</accession>
<dbReference type="EC" id="3.1.-.-" evidence="6"/>
<protein>
    <recommendedName>
        <fullName evidence="6">Ribonuclease VapC</fullName>
        <shortName evidence="6">RNase VapC</shortName>
        <ecNumber evidence="6">3.1.-.-</ecNumber>
    </recommendedName>
    <alternativeName>
        <fullName evidence="6">Putative toxin VapC</fullName>
    </alternativeName>
</protein>
<dbReference type="Gene3D" id="3.40.50.1010">
    <property type="entry name" value="5'-nuclease"/>
    <property type="match status" value="1"/>
</dbReference>
<dbReference type="EMBL" id="DTIB01000032">
    <property type="protein sequence ID" value="HGB24719.1"/>
    <property type="molecule type" value="Genomic_DNA"/>
</dbReference>
<reference evidence="9" key="1">
    <citation type="journal article" date="2020" name="mSystems">
        <title>Genome- and Community-Level Interaction Insights into Carbon Utilization and Element Cycling Functions of Hydrothermarchaeota in Hydrothermal Sediment.</title>
        <authorList>
            <person name="Zhou Z."/>
            <person name="Liu Y."/>
            <person name="Xu W."/>
            <person name="Pan J."/>
            <person name="Luo Z.H."/>
            <person name="Li M."/>
        </authorList>
    </citation>
    <scope>NUCLEOTIDE SEQUENCE [LARGE SCALE GENOMIC DNA]</scope>
    <source>
        <strain evidence="10">SpSt-1125</strain>
        <strain evidence="9">SpSt-8</strain>
    </source>
</reference>
<dbReference type="InterPro" id="IPR022907">
    <property type="entry name" value="VapC_family"/>
</dbReference>
<dbReference type="Pfam" id="PF01850">
    <property type="entry name" value="PIN"/>
    <property type="match status" value="1"/>
</dbReference>
<evidence type="ECO:0000256" key="6">
    <source>
        <dbReference type="HAMAP-Rule" id="MF_00265"/>
    </source>
</evidence>
<keyword evidence="3 6" id="KW-0479">Metal-binding</keyword>
<dbReference type="InterPro" id="IPR002716">
    <property type="entry name" value="PIN_dom"/>
</dbReference>
<evidence type="ECO:0000313" key="9">
    <source>
        <dbReference type="EMBL" id="HGB24719.1"/>
    </source>
</evidence>
<dbReference type="GO" id="GO:0090729">
    <property type="term" value="F:toxin activity"/>
    <property type="evidence" value="ECO:0007669"/>
    <property type="project" value="UniProtKB-KW"/>
</dbReference>
<dbReference type="SUPFAM" id="SSF88723">
    <property type="entry name" value="PIN domain-like"/>
    <property type="match status" value="1"/>
</dbReference>
<feature type="domain" description="PIN" evidence="8">
    <location>
        <begin position="69"/>
        <end position="183"/>
    </location>
</feature>
<dbReference type="PANTHER" id="PTHR42740">
    <property type="entry name" value="RIBONUCLEASE VAPC3"/>
    <property type="match status" value="1"/>
</dbReference>
<evidence type="ECO:0000256" key="1">
    <source>
        <dbReference type="ARBA" id="ARBA00022649"/>
    </source>
</evidence>